<evidence type="ECO:0000313" key="2">
    <source>
        <dbReference type="EMBL" id="MFC2994245.1"/>
    </source>
</evidence>
<evidence type="ECO:0000313" key="3">
    <source>
        <dbReference type="EMBL" id="RFC84572.1"/>
    </source>
</evidence>
<proteinExistence type="predicted"/>
<dbReference type="Pfam" id="PF12697">
    <property type="entry name" value="Abhydrolase_6"/>
    <property type="match status" value="1"/>
</dbReference>
<protein>
    <submittedName>
        <fullName evidence="3">Alpha/beta fold hydrolase</fullName>
    </submittedName>
</protein>
<evidence type="ECO:0000313" key="4">
    <source>
        <dbReference type="Proteomes" id="UP000240957"/>
    </source>
</evidence>
<dbReference type="PANTHER" id="PTHR43689:SF8">
    <property type="entry name" value="ALPHA_BETA-HYDROLASES SUPERFAMILY PROTEIN"/>
    <property type="match status" value="1"/>
</dbReference>
<dbReference type="AlphaFoldDB" id="A0A371YSZ0"/>
<feature type="domain" description="AB hydrolase-1" evidence="1">
    <location>
        <begin position="3"/>
        <end position="123"/>
    </location>
</feature>
<name>A0A371YSZ0_9GAMM</name>
<dbReference type="RefSeq" id="WP_107007251.1">
    <property type="nucleotide sequence ID" value="NZ_JBHRSF010000006.1"/>
</dbReference>
<gene>
    <name evidence="2" type="ORF">ACFODO_02945</name>
    <name evidence="3" type="ORF">C9E89_004805</name>
</gene>
<evidence type="ECO:0000259" key="1">
    <source>
        <dbReference type="Pfam" id="PF12697"/>
    </source>
</evidence>
<dbReference type="SUPFAM" id="SSF53474">
    <property type="entry name" value="alpha/beta-Hydrolases"/>
    <property type="match status" value="1"/>
</dbReference>
<dbReference type="PANTHER" id="PTHR43689">
    <property type="entry name" value="HYDROLASE"/>
    <property type="match status" value="1"/>
</dbReference>
<accession>A0A371YSZ0</accession>
<organism evidence="3 4">
    <name type="scientific">Acinetobacter sichuanensis</name>
    <dbReference type="NCBI Taxonomy" id="2136183"/>
    <lineage>
        <taxon>Bacteria</taxon>
        <taxon>Pseudomonadati</taxon>
        <taxon>Pseudomonadota</taxon>
        <taxon>Gammaproteobacteria</taxon>
        <taxon>Moraxellales</taxon>
        <taxon>Moraxellaceae</taxon>
        <taxon>Acinetobacter</taxon>
    </lineage>
</organism>
<dbReference type="OrthoDB" id="5521505at2"/>
<reference evidence="3 4" key="2">
    <citation type="submission" date="2018-08" db="EMBL/GenBank/DDBJ databases">
        <title>The draft genome of Acinetobacter sichuanensis strain WCHAc060041.</title>
        <authorList>
            <person name="Qin J."/>
            <person name="Feng Y."/>
            <person name="Zong Z."/>
        </authorList>
    </citation>
    <scope>NUCLEOTIDE SEQUENCE [LARGE SCALE GENOMIC DNA]</scope>
    <source>
        <strain evidence="3 4">WCHAc060041</strain>
    </source>
</reference>
<dbReference type="Gene3D" id="3.40.50.1820">
    <property type="entry name" value="alpha/beta hydrolase"/>
    <property type="match status" value="1"/>
</dbReference>
<dbReference type="GO" id="GO:0016787">
    <property type="term" value="F:hydrolase activity"/>
    <property type="evidence" value="ECO:0007669"/>
    <property type="project" value="UniProtKB-KW"/>
</dbReference>
<dbReference type="EMBL" id="JBHRSF010000006">
    <property type="protein sequence ID" value="MFC2994245.1"/>
    <property type="molecule type" value="Genomic_DNA"/>
</dbReference>
<dbReference type="InterPro" id="IPR029058">
    <property type="entry name" value="AB_hydrolase_fold"/>
</dbReference>
<evidence type="ECO:0000313" key="5">
    <source>
        <dbReference type="Proteomes" id="UP001595455"/>
    </source>
</evidence>
<reference evidence="2" key="4">
    <citation type="submission" date="2024-09" db="EMBL/GenBank/DDBJ databases">
        <authorList>
            <person name="Sun Q."/>
            <person name="Mori K."/>
        </authorList>
    </citation>
    <scope>NUCLEOTIDE SEQUENCE</scope>
    <source>
        <strain evidence="2">KCTC 62575</strain>
    </source>
</reference>
<dbReference type="Proteomes" id="UP000240957">
    <property type="component" value="Unassembled WGS sequence"/>
</dbReference>
<reference evidence="2" key="1">
    <citation type="journal article" date="2014" name="Int. J. Syst. Evol. Microbiol.">
        <title>Complete genome of a new Firmicutes species belonging to the dominant human colonic microbiota ('Ruminococcus bicirculans') reveals two chromosomes and a selective capacity to utilize plant glucans.</title>
        <authorList>
            <consortium name="NISC Comparative Sequencing Program"/>
            <person name="Wegmann U."/>
            <person name="Louis P."/>
            <person name="Goesmann A."/>
            <person name="Henrissat B."/>
            <person name="Duncan S.H."/>
            <person name="Flint H.J."/>
        </authorList>
    </citation>
    <scope>NUCLEOTIDE SEQUENCE</scope>
    <source>
        <strain evidence="2">KCTC 62575</strain>
    </source>
</reference>
<sequence>MNLIFLPGASGNTAFWNNVIQCLTLDVTTQMIAYPSFGGHPDNDHVRSFEDLQHHVLQQIQRPSVLIAQSMGGIFAVQAALQKSTQVIALVLIATSGGIDLSQFEVADWRTDYQFNFAVPDWFVQHHVELDAELEKIQCPVLLIWGGSDPISPVTVGQYLHQKIVQSELHVIENGQHDLAHVHAEQVSAFIEKFLITHKKMPN</sequence>
<dbReference type="Proteomes" id="UP001595455">
    <property type="component" value="Unassembled WGS sequence"/>
</dbReference>
<dbReference type="InterPro" id="IPR000073">
    <property type="entry name" value="AB_hydrolase_1"/>
</dbReference>
<dbReference type="EMBL" id="PYIX02000005">
    <property type="protein sequence ID" value="RFC84572.1"/>
    <property type="molecule type" value="Genomic_DNA"/>
</dbReference>
<keyword evidence="3" id="KW-0378">Hydrolase</keyword>
<reference evidence="5" key="3">
    <citation type="journal article" date="2019" name="Int. J. Syst. Evol. Microbiol.">
        <title>The Global Catalogue of Microorganisms (GCM) 10K type strain sequencing project: providing services to taxonomists for standard genome sequencing and annotation.</title>
        <authorList>
            <consortium name="The Broad Institute Genomics Platform"/>
            <consortium name="The Broad Institute Genome Sequencing Center for Infectious Disease"/>
            <person name="Wu L."/>
            <person name="Ma J."/>
        </authorList>
    </citation>
    <scope>NUCLEOTIDE SEQUENCE [LARGE SCALE GENOMIC DNA]</scope>
    <source>
        <strain evidence="5">KCTC 62575</strain>
    </source>
</reference>
<keyword evidence="5" id="KW-1185">Reference proteome</keyword>
<comment type="caution">
    <text evidence="3">The sequence shown here is derived from an EMBL/GenBank/DDBJ whole genome shotgun (WGS) entry which is preliminary data.</text>
</comment>